<evidence type="ECO:0000313" key="3">
    <source>
        <dbReference type="EMBL" id="MBR0657109.1"/>
    </source>
</evidence>
<evidence type="ECO:0000313" key="4">
    <source>
        <dbReference type="Proteomes" id="UP001196068"/>
    </source>
</evidence>
<dbReference type="PANTHER" id="PTHR42928:SF5">
    <property type="entry name" value="BLR1237 PROTEIN"/>
    <property type="match status" value="1"/>
</dbReference>
<comment type="caution">
    <text evidence="3">The sequence shown here is derived from an EMBL/GenBank/DDBJ whole genome shotgun (WGS) entry which is preliminary data.</text>
</comment>
<evidence type="ECO:0000256" key="2">
    <source>
        <dbReference type="SAM" id="SignalP"/>
    </source>
</evidence>
<dbReference type="AlphaFoldDB" id="A0AAF1JYP0"/>
<dbReference type="PIRSF" id="PIRSF017082">
    <property type="entry name" value="YflP"/>
    <property type="match status" value="1"/>
</dbReference>
<dbReference type="InterPro" id="IPR042100">
    <property type="entry name" value="Bug_dom1"/>
</dbReference>
<dbReference type="CDD" id="cd07012">
    <property type="entry name" value="PBP2_Bug_TTT"/>
    <property type="match status" value="1"/>
</dbReference>
<dbReference type="PANTHER" id="PTHR42928">
    <property type="entry name" value="TRICARBOXYLATE-BINDING PROTEIN"/>
    <property type="match status" value="1"/>
</dbReference>
<gene>
    <name evidence="3" type="ORF">GXW79_18680</name>
</gene>
<sequence length="324" mass="33492">MTRRRALLLASLVPIAPALAQAPWPQRPIRFIVPFAAGGNSDVTARLFANRITARLGQPIIVENRSGATGAIGTEAVVRAAPDGYTMLIGSPGSIVNGPLLQANRRYDPITDLVPVALLGSVPMVIIIKPSLPVRTLGELVTYSKAQPRGVTIGTSGIGGANHLPLELFIAATGANLVHVPYRGGGSTLPDFLAGNVDGVLIEMPSVLDLHRDGRGRILGVAAPARNAQLPDIPTFIEQGLAGFLAASFVGLFAPSGTPPPILASVQAAIAEAVADPEILARLLSFGADAPTPAELTTPGFAALLQGELEKARRAIAIAGLRPE</sequence>
<reference evidence="3" key="1">
    <citation type="submission" date="2020-01" db="EMBL/GenBank/DDBJ databases">
        <authorList>
            <person name="Rat A."/>
        </authorList>
    </citation>
    <scope>NUCLEOTIDE SEQUENCE</scope>
    <source>
        <strain evidence="3">LMG 28251</strain>
    </source>
</reference>
<dbReference type="RefSeq" id="WP_211875974.1">
    <property type="nucleotide sequence ID" value="NZ_JAAEDH010000026.1"/>
</dbReference>
<keyword evidence="4" id="KW-1185">Reference proteome</keyword>
<dbReference type="EMBL" id="JAAEDH010000026">
    <property type="protein sequence ID" value="MBR0657109.1"/>
    <property type="molecule type" value="Genomic_DNA"/>
</dbReference>
<name>A0AAF1JYP0_9PROT</name>
<evidence type="ECO:0000256" key="1">
    <source>
        <dbReference type="ARBA" id="ARBA00006987"/>
    </source>
</evidence>
<feature type="signal peptide" evidence="2">
    <location>
        <begin position="1"/>
        <end position="20"/>
    </location>
</feature>
<dbReference type="InterPro" id="IPR005064">
    <property type="entry name" value="BUG"/>
</dbReference>
<dbReference type="SUPFAM" id="SSF53850">
    <property type="entry name" value="Periplasmic binding protein-like II"/>
    <property type="match status" value="1"/>
</dbReference>
<protein>
    <submittedName>
        <fullName evidence="3">Tripartite tricarboxylate transporter substrate binding protein</fullName>
    </submittedName>
</protein>
<dbReference type="Pfam" id="PF03401">
    <property type="entry name" value="TctC"/>
    <property type="match status" value="1"/>
</dbReference>
<accession>A0AAF1JYP0</accession>
<organism evidence="3 4">
    <name type="scientific">Plastoroseomonas arctica</name>
    <dbReference type="NCBI Taxonomy" id="1509237"/>
    <lineage>
        <taxon>Bacteria</taxon>
        <taxon>Pseudomonadati</taxon>
        <taxon>Pseudomonadota</taxon>
        <taxon>Alphaproteobacteria</taxon>
        <taxon>Acetobacterales</taxon>
        <taxon>Acetobacteraceae</taxon>
        <taxon>Plastoroseomonas</taxon>
    </lineage>
</organism>
<dbReference type="Proteomes" id="UP001196068">
    <property type="component" value="Unassembled WGS sequence"/>
</dbReference>
<feature type="chain" id="PRO_5041996231" evidence="2">
    <location>
        <begin position="21"/>
        <end position="324"/>
    </location>
</feature>
<comment type="similarity">
    <text evidence="1">Belongs to the UPF0065 (bug) family.</text>
</comment>
<proteinExistence type="inferred from homology"/>
<dbReference type="Gene3D" id="3.40.190.150">
    <property type="entry name" value="Bordetella uptake gene, domain 1"/>
    <property type="match status" value="1"/>
</dbReference>
<dbReference type="Gene3D" id="3.40.190.10">
    <property type="entry name" value="Periplasmic binding protein-like II"/>
    <property type="match status" value="1"/>
</dbReference>
<keyword evidence="2" id="KW-0732">Signal</keyword>
<reference evidence="3" key="2">
    <citation type="journal article" date="2021" name="Syst. Appl. Microbiol.">
        <title>Roseomonas hellenica sp. nov., isolated from roots of wild-growing Alkanna tinctoria.</title>
        <authorList>
            <person name="Rat A."/>
            <person name="Naranjo H.D."/>
            <person name="Lebbe L."/>
            <person name="Cnockaert M."/>
            <person name="Krigas N."/>
            <person name="Grigoriadou K."/>
            <person name="Maloupa E."/>
            <person name="Willems A."/>
        </authorList>
    </citation>
    <scope>NUCLEOTIDE SEQUENCE</scope>
    <source>
        <strain evidence="3">LMG 28251</strain>
    </source>
</reference>